<dbReference type="PROSITE" id="PS00233">
    <property type="entry name" value="CHIT_BIND_RR_1"/>
    <property type="match status" value="1"/>
</dbReference>
<dbReference type="GO" id="GO:0062129">
    <property type="term" value="C:chitin-based extracellular matrix"/>
    <property type="evidence" value="ECO:0007669"/>
    <property type="project" value="TreeGrafter"/>
</dbReference>
<dbReference type="PROSITE" id="PS51155">
    <property type="entry name" value="CHIT_BIND_RR_2"/>
    <property type="match status" value="1"/>
</dbReference>
<dbReference type="Pfam" id="PF00379">
    <property type="entry name" value="Chitin_bind_4"/>
    <property type="match status" value="1"/>
</dbReference>
<dbReference type="RefSeq" id="XP_028032657.1">
    <property type="nucleotide sequence ID" value="XM_028176856.1"/>
</dbReference>
<proteinExistence type="predicted"/>
<dbReference type="PRINTS" id="PR00947">
    <property type="entry name" value="CUTICLE"/>
</dbReference>
<name>A0A6J2JUT3_BOMMA</name>
<keyword evidence="4" id="KW-1185">Reference proteome</keyword>
<evidence type="ECO:0000313" key="4">
    <source>
        <dbReference type="Proteomes" id="UP000504629"/>
    </source>
</evidence>
<keyword evidence="1 3" id="KW-0193">Cuticle</keyword>
<dbReference type="InterPro" id="IPR000618">
    <property type="entry name" value="Insect_cuticle"/>
</dbReference>
<gene>
    <name evidence="5" type="primary">LOC114244905</name>
</gene>
<dbReference type="PANTHER" id="PTHR10380:SF173">
    <property type="entry name" value="CUTICULAR PROTEIN 47EF, ISOFORM C-RELATED"/>
    <property type="match status" value="1"/>
</dbReference>
<reference evidence="5" key="1">
    <citation type="submission" date="2025-08" db="UniProtKB">
        <authorList>
            <consortium name="RefSeq"/>
        </authorList>
    </citation>
    <scope>IDENTIFICATION</scope>
    <source>
        <tissue evidence="5">Silk gland</tissue>
    </source>
</reference>
<dbReference type="GO" id="GO:0008010">
    <property type="term" value="F:structural constituent of chitin-based larval cuticle"/>
    <property type="evidence" value="ECO:0007669"/>
    <property type="project" value="TreeGrafter"/>
</dbReference>
<dbReference type="InterPro" id="IPR050468">
    <property type="entry name" value="Cuticle_Struct_Prot"/>
</dbReference>
<protein>
    <submittedName>
        <fullName evidence="5">Larval cuticle protein 65Ag1-like</fullName>
    </submittedName>
</protein>
<dbReference type="CTD" id="100379422"/>
<dbReference type="PANTHER" id="PTHR10380">
    <property type="entry name" value="CUTICLE PROTEIN"/>
    <property type="match status" value="1"/>
</dbReference>
<dbReference type="OrthoDB" id="7252746at2759"/>
<evidence type="ECO:0000256" key="3">
    <source>
        <dbReference type="PROSITE-ProRule" id="PRU00497"/>
    </source>
</evidence>
<sequence>MRGSNFTCAGRERWVFSLAPCYAYVRDSVVTQLVFAFKTDERARSNTVSYRPQRRQSPTPPPHIIKMQKFLLVALALAAVAAAAPQQQQPEHPVYILKQDSDVNPEGYNFDFETSDGTSRQEKGTLKQISEDHKAIEVTGSYKYVGTDGLVYKVTFTADEHGFQPQEHVEHPGADQQQYQQ</sequence>
<organism evidence="4 5">
    <name type="scientific">Bombyx mandarina</name>
    <name type="common">Wild silk moth</name>
    <name type="synonym">Wild silkworm</name>
    <dbReference type="NCBI Taxonomy" id="7092"/>
    <lineage>
        <taxon>Eukaryota</taxon>
        <taxon>Metazoa</taxon>
        <taxon>Ecdysozoa</taxon>
        <taxon>Arthropoda</taxon>
        <taxon>Hexapoda</taxon>
        <taxon>Insecta</taxon>
        <taxon>Pterygota</taxon>
        <taxon>Neoptera</taxon>
        <taxon>Endopterygota</taxon>
        <taxon>Lepidoptera</taxon>
        <taxon>Glossata</taxon>
        <taxon>Ditrysia</taxon>
        <taxon>Bombycoidea</taxon>
        <taxon>Bombycidae</taxon>
        <taxon>Bombycinae</taxon>
        <taxon>Bombyx</taxon>
    </lineage>
</organism>
<dbReference type="AlphaFoldDB" id="A0A6J2JUT3"/>
<evidence type="ECO:0000256" key="2">
    <source>
        <dbReference type="ARBA" id="ARBA00022729"/>
    </source>
</evidence>
<evidence type="ECO:0000313" key="5">
    <source>
        <dbReference type="RefSeq" id="XP_028032657.1"/>
    </source>
</evidence>
<dbReference type="KEGG" id="bman:114244905"/>
<dbReference type="Proteomes" id="UP000504629">
    <property type="component" value="Unplaced"/>
</dbReference>
<accession>A0A6J2JUT3</accession>
<dbReference type="InterPro" id="IPR031311">
    <property type="entry name" value="CHIT_BIND_RR_consensus"/>
</dbReference>
<evidence type="ECO:0000256" key="1">
    <source>
        <dbReference type="ARBA" id="ARBA00022460"/>
    </source>
</evidence>
<dbReference type="GeneID" id="114244905"/>
<keyword evidence="2" id="KW-0732">Signal</keyword>